<comment type="caution">
    <text evidence="2">The sequence shown here is derived from an EMBL/GenBank/DDBJ whole genome shotgun (WGS) entry which is preliminary data.</text>
</comment>
<reference evidence="2 3" key="1">
    <citation type="journal article" date="2014" name="Am. J. Bot.">
        <title>Genome assembly and annotation for red clover (Trifolium pratense; Fabaceae).</title>
        <authorList>
            <person name="Istvanek J."/>
            <person name="Jaros M."/>
            <person name="Krenek A."/>
            <person name="Repkova J."/>
        </authorList>
    </citation>
    <scope>NUCLEOTIDE SEQUENCE [LARGE SCALE GENOMIC DNA]</scope>
    <source>
        <strain evidence="3">cv. Tatra</strain>
        <tissue evidence="2">Young leaves</tissue>
    </source>
</reference>
<dbReference type="AlphaFoldDB" id="A0A2K3KI74"/>
<accession>A0A2K3KI74</accession>
<reference evidence="2 3" key="2">
    <citation type="journal article" date="2017" name="Front. Plant Sci.">
        <title>Gene Classification and Mining of Molecular Markers Useful in Red Clover (Trifolium pratense) Breeding.</title>
        <authorList>
            <person name="Istvanek J."/>
            <person name="Dluhosova J."/>
            <person name="Dluhos P."/>
            <person name="Patkova L."/>
            <person name="Nedelnik J."/>
            <person name="Repkova J."/>
        </authorList>
    </citation>
    <scope>NUCLEOTIDE SEQUENCE [LARGE SCALE GENOMIC DNA]</scope>
    <source>
        <strain evidence="3">cv. Tatra</strain>
        <tissue evidence="2">Young leaves</tissue>
    </source>
</reference>
<dbReference type="EMBL" id="ASHM01187672">
    <property type="protein sequence ID" value="PNX65985.1"/>
    <property type="molecule type" value="Genomic_DNA"/>
</dbReference>
<keyword evidence="1" id="KW-0812">Transmembrane</keyword>
<feature type="non-terminal residue" evidence="2">
    <location>
        <position position="1"/>
    </location>
</feature>
<sequence length="29" mass="2859">VAVVDAVTVAAVVANMSIALAVTRGVKSF</sequence>
<name>A0A2K3KI74_TRIPR</name>
<protein>
    <submittedName>
        <fullName evidence="2">Uncharacterized protein</fullName>
    </submittedName>
</protein>
<keyword evidence="1" id="KW-1133">Transmembrane helix</keyword>
<evidence type="ECO:0000313" key="2">
    <source>
        <dbReference type="EMBL" id="PNX65985.1"/>
    </source>
</evidence>
<gene>
    <name evidence="2" type="ORF">L195_g062864</name>
</gene>
<feature type="transmembrane region" description="Helical" evidence="1">
    <location>
        <begin position="6"/>
        <end position="26"/>
    </location>
</feature>
<dbReference type="Proteomes" id="UP000236291">
    <property type="component" value="Unassembled WGS sequence"/>
</dbReference>
<proteinExistence type="predicted"/>
<evidence type="ECO:0000313" key="3">
    <source>
        <dbReference type="Proteomes" id="UP000236291"/>
    </source>
</evidence>
<keyword evidence="1" id="KW-0472">Membrane</keyword>
<organism evidence="2 3">
    <name type="scientific">Trifolium pratense</name>
    <name type="common">Red clover</name>
    <dbReference type="NCBI Taxonomy" id="57577"/>
    <lineage>
        <taxon>Eukaryota</taxon>
        <taxon>Viridiplantae</taxon>
        <taxon>Streptophyta</taxon>
        <taxon>Embryophyta</taxon>
        <taxon>Tracheophyta</taxon>
        <taxon>Spermatophyta</taxon>
        <taxon>Magnoliopsida</taxon>
        <taxon>eudicotyledons</taxon>
        <taxon>Gunneridae</taxon>
        <taxon>Pentapetalae</taxon>
        <taxon>rosids</taxon>
        <taxon>fabids</taxon>
        <taxon>Fabales</taxon>
        <taxon>Fabaceae</taxon>
        <taxon>Papilionoideae</taxon>
        <taxon>50 kb inversion clade</taxon>
        <taxon>NPAAA clade</taxon>
        <taxon>Hologalegina</taxon>
        <taxon>IRL clade</taxon>
        <taxon>Trifolieae</taxon>
        <taxon>Trifolium</taxon>
    </lineage>
</organism>
<evidence type="ECO:0000256" key="1">
    <source>
        <dbReference type="SAM" id="Phobius"/>
    </source>
</evidence>